<dbReference type="Gene3D" id="3.10.100.10">
    <property type="entry name" value="Mannose-Binding Protein A, subunit A"/>
    <property type="match status" value="1"/>
</dbReference>
<proteinExistence type="predicted"/>
<dbReference type="CDD" id="cd00037">
    <property type="entry name" value="CLECT"/>
    <property type="match status" value="1"/>
</dbReference>
<evidence type="ECO:0000313" key="2">
    <source>
        <dbReference type="Proteomes" id="UP000694888"/>
    </source>
</evidence>
<gene>
    <name evidence="3" type="primary">LOC101854636</name>
</gene>
<reference evidence="3" key="1">
    <citation type="submission" date="2025-08" db="UniProtKB">
        <authorList>
            <consortium name="RefSeq"/>
        </authorList>
    </citation>
    <scope>IDENTIFICATION</scope>
</reference>
<dbReference type="Proteomes" id="UP000694888">
    <property type="component" value="Unplaced"/>
</dbReference>
<feature type="signal peptide" evidence="1">
    <location>
        <begin position="1"/>
        <end position="19"/>
    </location>
</feature>
<accession>A0ABM0JNF5</accession>
<protein>
    <submittedName>
        <fullName evidence="3">Uncharacterized protein LOC101854636</fullName>
    </submittedName>
</protein>
<name>A0ABM0JNF5_APLCA</name>
<keyword evidence="1" id="KW-0732">Signal</keyword>
<sequence length="241" mass="26172">MWKLNQLFVIAICLVYTEAGFTFDATPGQIQTCTGGHLSLKCTLNDPQNGTGLVQLISLSIYKTENGARKEDLASIDAFSNGKVHTKPSLTATAVGNISSTASSYLLLDYPAPQAGVTGDFECEAHGTNFFGHPVVLTSATSVNDVTPPGSPGVSPTEDLSVLTEFQFLKDKEQNKVRGYFGQYKFINSSVFMGHTYLVSAKHLPYDVAWSQCAKYGGYLVEINSKVEHEFISNFMDSVDN</sequence>
<evidence type="ECO:0000313" key="3">
    <source>
        <dbReference type="RefSeq" id="XP_005097794.1"/>
    </source>
</evidence>
<evidence type="ECO:0000256" key="1">
    <source>
        <dbReference type="SAM" id="SignalP"/>
    </source>
</evidence>
<organism evidence="2 3">
    <name type="scientific">Aplysia californica</name>
    <name type="common">California sea hare</name>
    <dbReference type="NCBI Taxonomy" id="6500"/>
    <lineage>
        <taxon>Eukaryota</taxon>
        <taxon>Metazoa</taxon>
        <taxon>Spiralia</taxon>
        <taxon>Lophotrochozoa</taxon>
        <taxon>Mollusca</taxon>
        <taxon>Gastropoda</taxon>
        <taxon>Heterobranchia</taxon>
        <taxon>Euthyneura</taxon>
        <taxon>Tectipleura</taxon>
        <taxon>Aplysiida</taxon>
        <taxon>Aplysioidea</taxon>
        <taxon>Aplysiidae</taxon>
        <taxon>Aplysia</taxon>
    </lineage>
</organism>
<dbReference type="GeneID" id="101854636"/>
<dbReference type="RefSeq" id="XP_005097794.1">
    <property type="nucleotide sequence ID" value="XM_005097737.3"/>
</dbReference>
<dbReference type="SUPFAM" id="SSF56436">
    <property type="entry name" value="C-type lectin-like"/>
    <property type="match status" value="1"/>
</dbReference>
<keyword evidence="2" id="KW-1185">Reference proteome</keyword>
<dbReference type="InterPro" id="IPR016187">
    <property type="entry name" value="CTDL_fold"/>
</dbReference>
<feature type="chain" id="PRO_5046296248" evidence="1">
    <location>
        <begin position="20"/>
        <end position="241"/>
    </location>
</feature>
<dbReference type="InterPro" id="IPR016186">
    <property type="entry name" value="C-type_lectin-like/link_sf"/>
</dbReference>